<accession>A0ACA9PVM1</accession>
<comment type="caution">
    <text evidence="1">The sequence shown here is derived from an EMBL/GenBank/DDBJ whole genome shotgun (WGS) entry which is preliminary data.</text>
</comment>
<reference evidence="1" key="1">
    <citation type="submission" date="2021-06" db="EMBL/GenBank/DDBJ databases">
        <authorList>
            <person name="Kallberg Y."/>
            <person name="Tangrot J."/>
            <person name="Rosling A."/>
        </authorList>
    </citation>
    <scope>NUCLEOTIDE SEQUENCE</scope>
    <source>
        <strain evidence="1">28 12/20/2015</strain>
    </source>
</reference>
<proteinExistence type="predicted"/>
<evidence type="ECO:0000313" key="1">
    <source>
        <dbReference type="EMBL" id="CAG8725343.1"/>
    </source>
</evidence>
<organism evidence="1 2">
    <name type="scientific">Cetraspora pellucida</name>
    <dbReference type="NCBI Taxonomy" id="1433469"/>
    <lineage>
        <taxon>Eukaryota</taxon>
        <taxon>Fungi</taxon>
        <taxon>Fungi incertae sedis</taxon>
        <taxon>Mucoromycota</taxon>
        <taxon>Glomeromycotina</taxon>
        <taxon>Glomeromycetes</taxon>
        <taxon>Diversisporales</taxon>
        <taxon>Gigasporaceae</taxon>
        <taxon>Cetraspora</taxon>
    </lineage>
</organism>
<feature type="non-terminal residue" evidence="1">
    <location>
        <position position="1"/>
    </location>
</feature>
<name>A0ACA9PVM1_9GLOM</name>
<protein>
    <submittedName>
        <fullName evidence="1">4369_t:CDS:1</fullName>
    </submittedName>
</protein>
<gene>
    <name evidence="1" type="ORF">SPELUC_LOCUS12721</name>
</gene>
<dbReference type="EMBL" id="CAJVPW010030938">
    <property type="protein sequence ID" value="CAG8725343.1"/>
    <property type="molecule type" value="Genomic_DNA"/>
</dbReference>
<sequence>DHLLKEYPEVNSYMKQWKSISHMWAYCYTNKNVNYSIRMTQCLEASNTYLKCLLGHIVPLPELINMLEKLSQLLKNVSMIISDFVYSLLLAQYNSATLYSIEEQGIDLFKVFNKNHDHIVYYTEIELVCHCDYSLQFSLPCHHIIAVHLTCKESLEVNYIGTHWIIPATDTNNEIEIVKINNCLSLFIKKLNNQSSLQQANIGDSTNIKTKGRPSNTKYKKTGAEHSTKKTY</sequence>
<feature type="non-terminal residue" evidence="1">
    <location>
        <position position="232"/>
    </location>
</feature>
<evidence type="ECO:0000313" key="2">
    <source>
        <dbReference type="Proteomes" id="UP000789366"/>
    </source>
</evidence>
<keyword evidence="2" id="KW-1185">Reference proteome</keyword>
<dbReference type="Proteomes" id="UP000789366">
    <property type="component" value="Unassembled WGS sequence"/>
</dbReference>